<feature type="compositionally biased region" description="Basic and acidic residues" evidence="1">
    <location>
        <begin position="120"/>
        <end position="142"/>
    </location>
</feature>
<protein>
    <submittedName>
        <fullName evidence="2">Uncharacterized protein</fullName>
    </submittedName>
</protein>
<feature type="region of interest" description="Disordered" evidence="1">
    <location>
        <begin position="855"/>
        <end position="915"/>
    </location>
</feature>
<dbReference type="EMBL" id="CP012672">
    <property type="protein sequence ID" value="AUX33708.1"/>
    <property type="molecule type" value="Genomic_DNA"/>
</dbReference>
<proteinExistence type="predicted"/>
<evidence type="ECO:0000256" key="1">
    <source>
        <dbReference type="SAM" id="MobiDB-lite"/>
    </source>
</evidence>
<dbReference type="Proteomes" id="UP000295497">
    <property type="component" value="Chromosome"/>
</dbReference>
<dbReference type="AlphaFoldDB" id="A0A4P2QU73"/>
<feature type="region of interest" description="Disordered" evidence="1">
    <location>
        <begin position="599"/>
        <end position="654"/>
    </location>
</feature>
<feature type="compositionally biased region" description="Basic and acidic residues" evidence="1">
    <location>
        <begin position="631"/>
        <end position="652"/>
    </location>
</feature>
<feature type="compositionally biased region" description="Low complexity" evidence="1">
    <location>
        <begin position="610"/>
        <end position="630"/>
    </location>
</feature>
<feature type="region of interest" description="Disordered" evidence="1">
    <location>
        <begin position="273"/>
        <end position="294"/>
    </location>
</feature>
<feature type="compositionally biased region" description="Basic residues" evidence="1">
    <location>
        <begin position="906"/>
        <end position="915"/>
    </location>
</feature>
<organism evidence="2 3">
    <name type="scientific">Sorangium cellulosum</name>
    <name type="common">Polyangium cellulosum</name>
    <dbReference type="NCBI Taxonomy" id="56"/>
    <lineage>
        <taxon>Bacteria</taxon>
        <taxon>Pseudomonadati</taxon>
        <taxon>Myxococcota</taxon>
        <taxon>Polyangia</taxon>
        <taxon>Polyangiales</taxon>
        <taxon>Polyangiaceae</taxon>
        <taxon>Sorangium</taxon>
    </lineage>
</organism>
<evidence type="ECO:0000313" key="2">
    <source>
        <dbReference type="EMBL" id="AUX33708.1"/>
    </source>
</evidence>
<evidence type="ECO:0000313" key="3">
    <source>
        <dbReference type="Proteomes" id="UP000295497"/>
    </source>
</evidence>
<feature type="compositionally biased region" description="Basic and acidic residues" evidence="1">
    <location>
        <begin position="281"/>
        <end position="294"/>
    </location>
</feature>
<feature type="region of interest" description="Disordered" evidence="1">
    <location>
        <begin position="699"/>
        <end position="726"/>
    </location>
</feature>
<feature type="region of interest" description="Disordered" evidence="1">
    <location>
        <begin position="120"/>
        <end position="144"/>
    </location>
</feature>
<accession>A0A4P2QU73</accession>
<feature type="compositionally biased region" description="Polar residues" evidence="1">
    <location>
        <begin position="868"/>
        <end position="880"/>
    </location>
</feature>
<reference evidence="2 3" key="1">
    <citation type="submission" date="2015-09" db="EMBL/GenBank/DDBJ databases">
        <title>Sorangium comparison.</title>
        <authorList>
            <person name="Zaburannyi N."/>
            <person name="Bunk B."/>
            <person name="Overmann J."/>
            <person name="Mueller R."/>
        </authorList>
    </citation>
    <scope>NUCLEOTIDE SEQUENCE [LARGE SCALE GENOMIC DNA]</scope>
    <source>
        <strain evidence="2 3">So ce836</strain>
    </source>
</reference>
<feature type="compositionally biased region" description="Basic and acidic residues" evidence="1">
    <location>
        <begin position="699"/>
        <end position="709"/>
    </location>
</feature>
<sequence>MGEIQRRADLVELEHRGLQRVPLALRQPLVEQRHQREHRALELGRDRLRRPRHLDRRGEADAELLERGEVQEQAVRADVVGDVAAHQERELGGRPPAERLAADKDARLLDRHRRDRDRRVLAEVDRRRGDPEAPARPREQAHHARRVPLRVGARGGIDVRDLLLPRVLGEPRADRRVGDRREDLLEGAIAIGRAQEIPAARAQPARGLHEARGPVLLEDEALPRLGRAQVNGNARRGPGLVDAPELLEGVEQVVKHLDVARIEHRRGLEVRGRALEPAGAPRERRGAEPPRDVVRPLDHRALERLQRGARILEVIAEEHAEAAAQFPGDVAPDARVGDALRPVEHAAVRELELAPLLPRREEDRDQRERIEERGVGVQRALEQLDPVLLARDLGQGRAGLALHRGARELQERDRPLPRVREELGVTAARVERRREIARRLVEPAQAAQDGGVVGADLPRPLEELLRSRRIPGDDLPALGEAHEEPEAIGVPLDAREQPLLRGAQPREVLLGEVELDQRLERGPVLGRERQRLLEALDRLAVPLLAPPRLGDAQVHLRARVPLRDPDERQRLLVRRERPVEVRRGGERVAGREVLRDRVVRRGRGRGGGAPFARGPEPRSLGPGRAPVGRAAARDEHRERPPPARPREARDGAGEAGVPLDAAEDLLGGEASIRVGLVEVLDEGAGEHRGQVGVERADRVGRHEELDARHGGRRRLLRGGDDGARGRPGAVVALEDEEHLAPRAIAEHRGHVAQRVAHAGVLGVEAEEELPVRRQRDRAGGVEQKQGRGLVARGVLRVDQGLPRRRELVEHRVELLREIPPGIDVDHPEAGVLQREAGPDEIPVQRAGRRPLVAVQAGRGDDRQAHQGAPSSLRTRMQASNLPRAAPEAKKVAIRHATPTQREVPRTRHHSGRVHA</sequence>
<name>A0A4P2QU73_SORCE</name>
<gene>
    <name evidence="2" type="ORF">SOCE836_058700</name>
</gene>